<proteinExistence type="predicted"/>
<organism evidence="1 2">
    <name type="scientific">Thiobaca trueperi</name>
    <dbReference type="NCBI Taxonomy" id="127458"/>
    <lineage>
        <taxon>Bacteria</taxon>
        <taxon>Pseudomonadati</taxon>
        <taxon>Pseudomonadota</taxon>
        <taxon>Gammaproteobacteria</taxon>
        <taxon>Chromatiales</taxon>
        <taxon>Chromatiaceae</taxon>
        <taxon>Thiobaca</taxon>
    </lineage>
</organism>
<comment type="caution">
    <text evidence="1">The sequence shown here is derived from an EMBL/GenBank/DDBJ whole genome shotgun (WGS) entry which is preliminary data.</text>
</comment>
<dbReference type="RefSeq" id="WP_132977705.1">
    <property type="nucleotide sequence ID" value="NZ_SMAO01000006.1"/>
</dbReference>
<evidence type="ECO:0000313" key="1">
    <source>
        <dbReference type="EMBL" id="TCT20314.1"/>
    </source>
</evidence>
<accession>A0A4R3MVG3</accession>
<protein>
    <submittedName>
        <fullName evidence="1">Uncharacterized protein</fullName>
    </submittedName>
</protein>
<keyword evidence="2" id="KW-1185">Reference proteome</keyword>
<sequence length="83" mass="9159">MLKSLHLTARISADGMLHLPVAEFADQEVEVIVLPAAHQKTPPVLSGQEALQKAREVGFIGSFEAEPDFSVRYKERLDWSGKA</sequence>
<evidence type="ECO:0000313" key="2">
    <source>
        <dbReference type="Proteomes" id="UP000295717"/>
    </source>
</evidence>
<gene>
    <name evidence="1" type="ORF">EDC35_106243</name>
</gene>
<dbReference type="AlphaFoldDB" id="A0A4R3MVG3"/>
<dbReference type="OrthoDB" id="5772236at2"/>
<dbReference type="EMBL" id="SMAO01000006">
    <property type="protein sequence ID" value="TCT20314.1"/>
    <property type="molecule type" value="Genomic_DNA"/>
</dbReference>
<name>A0A4R3MVG3_9GAMM</name>
<dbReference type="Proteomes" id="UP000295717">
    <property type="component" value="Unassembled WGS sequence"/>
</dbReference>
<reference evidence="1 2" key="1">
    <citation type="submission" date="2019-03" db="EMBL/GenBank/DDBJ databases">
        <title>Genomic Encyclopedia of Type Strains, Phase IV (KMG-IV): sequencing the most valuable type-strain genomes for metagenomic binning, comparative biology and taxonomic classification.</title>
        <authorList>
            <person name="Goeker M."/>
        </authorList>
    </citation>
    <scope>NUCLEOTIDE SEQUENCE [LARGE SCALE GENOMIC DNA]</scope>
    <source>
        <strain evidence="1 2">DSM 13587</strain>
    </source>
</reference>